<feature type="binding site" evidence="15">
    <location>
        <position position="504"/>
    </location>
    <ligand>
        <name>L-glutamate</name>
        <dbReference type="ChEBI" id="CHEBI:29985"/>
    </ligand>
</feature>
<evidence type="ECO:0000259" key="21">
    <source>
        <dbReference type="SMART" id="SM00918"/>
    </source>
</evidence>
<dbReference type="GO" id="GO:0038023">
    <property type="term" value="F:signaling receptor activity"/>
    <property type="evidence" value="ECO:0007669"/>
    <property type="project" value="InterPro"/>
</dbReference>
<feature type="site" description="Crucial to convey clamshell closure to channel opening" evidence="16">
    <location>
        <position position="649"/>
    </location>
</feature>
<feature type="binding site" evidence="15">
    <location>
        <position position="670"/>
    </location>
    <ligand>
        <name>L-glutamate</name>
        <dbReference type="ChEBI" id="CHEBI:29985"/>
    </ligand>
</feature>
<evidence type="ECO:0000256" key="2">
    <source>
        <dbReference type="ARBA" id="ARBA00022448"/>
    </source>
</evidence>
<comment type="similarity">
    <text evidence="1">Belongs to the glutamate-gated ion channel (TC 1.A.10.1) family.</text>
</comment>
<dbReference type="SMART" id="SM00079">
    <property type="entry name" value="PBPe"/>
    <property type="match status" value="1"/>
</dbReference>
<keyword evidence="2" id="KW-0813">Transport</keyword>
<feature type="site" description="Interaction with the cone snail toxin Con-ikot-ikot" evidence="16">
    <location>
        <position position="768"/>
    </location>
</feature>
<evidence type="ECO:0000256" key="9">
    <source>
        <dbReference type="ARBA" id="ARBA00023170"/>
    </source>
</evidence>
<evidence type="ECO:0000256" key="3">
    <source>
        <dbReference type="ARBA" id="ARBA00022475"/>
    </source>
</evidence>
<dbReference type="InterPro" id="IPR015683">
    <property type="entry name" value="Ionotropic_Glu_rcpt"/>
</dbReference>
<keyword evidence="3" id="KW-1003">Cell membrane</keyword>
<evidence type="ECO:0000256" key="4">
    <source>
        <dbReference type="ARBA" id="ARBA00022692"/>
    </source>
</evidence>
<keyword evidence="19" id="KW-0732">Signal</keyword>
<dbReference type="SUPFAM" id="SSF53822">
    <property type="entry name" value="Periplasmic binding protein-like I"/>
    <property type="match status" value="1"/>
</dbReference>
<proteinExistence type="inferred from homology"/>
<feature type="binding site" evidence="15">
    <location>
        <position position="499"/>
    </location>
    <ligand>
        <name>L-glutamate</name>
        <dbReference type="ChEBI" id="CHEBI:29985"/>
    </ligand>
</feature>
<feature type="binding site" evidence="15">
    <location>
        <position position="671"/>
    </location>
    <ligand>
        <name>L-glutamate</name>
        <dbReference type="ChEBI" id="CHEBI:29985"/>
    </ligand>
</feature>
<dbReference type="InterPro" id="IPR001320">
    <property type="entry name" value="Iontro_rcpt_C"/>
</dbReference>
<evidence type="ECO:0000256" key="18">
    <source>
        <dbReference type="SAM" id="Phobius"/>
    </source>
</evidence>
<comment type="subcellular location">
    <subcellularLocation>
        <location evidence="14">Postsynaptic cell membrane</location>
        <topology evidence="14">Multi-pass membrane protein</topology>
    </subcellularLocation>
</comment>
<evidence type="ECO:0000256" key="17">
    <source>
        <dbReference type="PIRSR" id="PIRSR601508-3"/>
    </source>
</evidence>
<evidence type="ECO:0000259" key="20">
    <source>
        <dbReference type="SMART" id="SM00079"/>
    </source>
</evidence>
<dbReference type="AlphaFoldDB" id="A0AAW1LUZ5"/>
<feature type="domain" description="Ionotropic glutamate receptor L-glutamate and glycine-binding" evidence="21">
    <location>
        <begin position="420"/>
        <end position="488"/>
    </location>
</feature>
<dbReference type="Gene3D" id="3.40.50.2300">
    <property type="match status" value="2"/>
</dbReference>
<dbReference type="Gene3D" id="1.10.287.70">
    <property type="match status" value="1"/>
</dbReference>
<accession>A0AAW1LUZ5</accession>
<evidence type="ECO:0000313" key="23">
    <source>
        <dbReference type="Proteomes" id="UP001458880"/>
    </source>
</evidence>
<feature type="transmembrane region" description="Helical" evidence="18">
    <location>
        <begin position="620"/>
        <end position="640"/>
    </location>
</feature>
<feature type="transmembrane region" description="Helical" evidence="18">
    <location>
        <begin position="506"/>
        <end position="523"/>
    </location>
</feature>
<evidence type="ECO:0000256" key="1">
    <source>
        <dbReference type="ARBA" id="ARBA00008685"/>
    </source>
</evidence>
<evidence type="ECO:0000256" key="12">
    <source>
        <dbReference type="ARBA" id="ARBA00023286"/>
    </source>
</evidence>
<protein>
    <submittedName>
        <fullName evidence="22">Ligand-gated ion channel</fullName>
    </submittedName>
</protein>
<evidence type="ECO:0000256" key="11">
    <source>
        <dbReference type="ARBA" id="ARBA00023257"/>
    </source>
</evidence>
<dbReference type="FunFam" id="3.40.190.10:FF:000061">
    <property type="entry name" value="Glutamate receptor, ionotropic kainate"/>
    <property type="match status" value="1"/>
</dbReference>
<dbReference type="SMART" id="SM00918">
    <property type="entry name" value="Lig_chan-Glu_bd"/>
    <property type="match status" value="1"/>
</dbReference>
<keyword evidence="13" id="KW-0407">Ion channel</keyword>
<evidence type="ECO:0000256" key="5">
    <source>
        <dbReference type="ARBA" id="ARBA00022989"/>
    </source>
</evidence>
<keyword evidence="12" id="KW-1071">Ligand-gated ion channel</keyword>
<evidence type="ECO:0000256" key="8">
    <source>
        <dbReference type="ARBA" id="ARBA00023136"/>
    </source>
</evidence>
<dbReference type="InterPro" id="IPR028082">
    <property type="entry name" value="Peripla_BP_I"/>
</dbReference>
<evidence type="ECO:0000313" key="22">
    <source>
        <dbReference type="EMBL" id="KAK9737567.1"/>
    </source>
</evidence>
<evidence type="ECO:0000256" key="6">
    <source>
        <dbReference type="ARBA" id="ARBA00023018"/>
    </source>
</evidence>
<dbReference type="SUPFAM" id="SSF53850">
    <property type="entry name" value="Periplasmic binding protein-like II"/>
    <property type="match status" value="1"/>
</dbReference>
<dbReference type="EMBL" id="JASPKY010000098">
    <property type="protein sequence ID" value="KAK9737567.1"/>
    <property type="molecule type" value="Genomic_DNA"/>
</dbReference>
<feature type="site" description="Interaction with the cone snail toxin Con-ikot-ikot" evidence="16">
    <location>
        <position position="676"/>
    </location>
</feature>
<keyword evidence="6" id="KW-0770">Synapse</keyword>
<dbReference type="PANTHER" id="PTHR18966">
    <property type="entry name" value="IONOTROPIC GLUTAMATE RECEPTOR"/>
    <property type="match status" value="1"/>
</dbReference>
<feature type="domain" description="Ionotropic glutamate receptor C-terminal" evidence="20">
    <location>
        <begin position="410"/>
        <end position="785"/>
    </location>
</feature>
<dbReference type="InterPro" id="IPR019594">
    <property type="entry name" value="Glu/Gly-bd"/>
</dbReference>
<evidence type="ECO:0000256" key="7">
    <source>
        <dbReference type="ARBA" id="ARBA00023065"/>
    </source>
</evidence>
<feature type="chain" id="PRO_5043799893" evidence="19">
    <location>
        <begin position="25"/>
        <end position="893"/>
    </location>
</feature>
<keyword evidence="9" id="KW-0675">Receptor</keyword>
<keyword evidence="11" id="KW-0628">Postsynaptic cell membrane</keyword>
<dbReference type="FunFam" id="3.40.190.10:FF:000178">
    <property type="entry name" value="Glutamate receptor subunit"/>
    <property type="match status" value="1"/>
</dbReference>
<dbReference type="GO" id="GO:0015276">
    <property type="term" value="F:ligand-gated monoatomic ion channel activity"/>
    <property type="evidence" value="ECO:0007669"/>
    <property type="project" value="InterPro"/>
</dbReference>
<dbReference type="FunFam" id="1.10.287.70:FF:000010">
    <property type="entry name" value="Putative glutamate receptor ionotropic kainate 1"/>
    <property type="match status" value="1"/>
</dbReference>
<keyword evidence="8 18" id="KW-0472">Membrane</keyword>
<keyword evidence="10" id="KW-0325">Glycoprotein</keyword>
<feature type="disulfide bond" evidence="17">
    <location>
        <begin position="734"/>
        <end position="792"/>
    </location>
</feature>
<dbReference type="Pfam" id="PF00060">
    <property type="entry name" value="Lig_chan"/>
    <property type="match status" value="1"/>
</dbReference>
<keyword evidence="4 18" id="KW-0812">Transmembrane</keyword>
<feature type="signal peptide" evidence="19">
    <location>
        <begin position="1"/>
        <end position="24"/>
    </location>
</feature>
<dbReference type="Pfam" id="PF01094">
    <property type="entry name" value="ANF_receptor"/>
    <property type="match status" value="1"/>
</dbReference>
<evidence type="ECO:0000256" key="14">
    <source>
        <dbReference type="ARBA" id="ARBA00034104"/>
    </source>
</evidence>
<dbReference type="Gene3D" id="3.40.190.10">
    <property type="entry name" value="Periplasmic binding protein-like II"/>
    <property type="match status" value="2"/>
</dbReference>
<feature type="transmembrane region" description="Helical" evidence="18">
    <location>
        <begin position="544"/>
        <end position="563"/>
    </location>
</feature>
<keyword evidence="7" id="KW-0406">Ion transport</keyword>
<gene>
    <name evidence="22" type="ORF">QE152_g10633</name>
</gene>
<dbReference type="Proteomes" id="UP001458880">
    <property type="component" value="Unassembled WGS sequence"/>
</dbReference>
<sequence>MSLKWLITYVVCWCFLLSKKSVAGVKTYTIGAIFHEDSDDIETAFECAVKHFNTFNTAISFRTRILHVPNDNSFTVYHEFCQMLEDEEDGLVAIFGPPSTPSVDIIDSIASKIELPNVQIHSSSYLWPNQSFNLYSINVHPGLEQLQIGIGKIVESLQWKVYAILYEDIESIIRLQQVLRLTHVGKEHVVLRKIDPTTFRPVLKELKKLGYAHIIIDYDYRYLIEILENAKALDMDAHTVDLSHLDILANITTMTITDMNDKFTYRFVKECDIGRTISINNSVDIPNTYVKFRPGLMWDAANIFMNSFFELHLTENHLVTKATCDGKETTGHGFRLANYMKIRLIPNTITGEIQFQNDQRSTLVLHVIEMMHGHATKTAVWSSANPEMVSFVRSEKEQKNLIDLYIKNTTFIVTSKTGRPYLMYKETEDPDEVLEGNDAFEGFTFDIIDHISKMLNFSYKFMITANNKHGSYDKEKKTWDGLMGDILNRRAHLGICDLTITEERRSAVDFSLPFMTLGISILYSKPKPQERDIFAFMDPLDPVVWLYIIAAYISITLSMYFLTRLAPGDWENPNPNDPDPEELENIWDLKNSSWLILGSTMSQGSDILPKGLSSRMGISMWWFFILIISSSYTANLSAFLTTSRLGPNIEGAESLASQTKIKYGTLNGGSTQSFFKQSNYSIYQRMWAQMSQAKPSVFVNDYAEGIKRVKTAKNQLYAFIMESSSIEYETERDCELKQVGGRLDSKGYGIAMPVNAPYRTAINSCILKMQEDGTLRGLKEKWWKEMHGGGACKEETDSSSSDMKLALDNIGGVFVVLFSGVGIACLLALAEFFWNVYSVSVEEHKSYKQILITEVQFFLKVWKTKKRTYEVSRSRSNLSNVAEVYSTLTKKED</sequence>
<keyword evidence="17" id="KW-1015">Disulfide bond</keyword>
<dbReference type="PRINTS" id="PR00177">
    <property type="entry name" value="NMDARECEPTOR"/>
</dbReference>
<comment type="caution">
    <text evidence="22">The sequence shown here is derived from an EMBL/GenBank/DDBJ whole genome shotgun (WGS) entry which is preliminary data.</text>
</comment>
<feature type="binding site" evidence="15">
    <location>
        <position position="722"/>
    </location>
    <ligand>
        <name>L-glutamate</name>
        <dbReference type="ChEBI" id="CHEBI:29985"/>
    </ligand>
</feature>
<dbReference type="InterPro" id="IPR001508">
    <property type="entry name" value="Iono_Glu_rcpt_met"/>
</dbReference>
<dbReference type="Pfam" id="PF10613">
    <property type="entry name" value="Lig_chan-Glu_bd"/>
    <property type="match status" value="1"/>
</dbReference>
<dbReference type="GO" id="GO:0045211">
    <property type="term" value="C:postsynaptic membrane"/>
    <property type="evidence" value="ECO:0007669"/>
    <property type="project" value="UniProtKB-SubCell"/>
</dbReference>
<dbReference type="CDD" id="cd13714">
    <property type="entry name" value="PBP2_iGluR_Kainate"/>
    <property type="match status" value="1"/>
</dbReference>
<reference evidence="22 23" key="1">
    <citation type="journal article" date="2024" name="BMC Genomics">
        <title>De novo assembly and annotation of Popillia japonica's genome with initial clues to its potential as an invasive pest.</title>
        <authorList>
            <person name="Cucini C."/>
            <person name="Boschi S."/>
            <person name="Funari R."/>
            <person name="Cardaioli E."/>
            <person name="Iannotti N."/>
            <person name="Marturano G."/>
            <person name="Paoli F."/>
            <person name="Bruttini M."/>
            <person name="Carapelli A."/>
            <person name="Frati F."/>
            <person name="Nardi F."/>
        </authorList>
    </citation>
    <scope>NUCLEOTIDE SEQUENCE [LARGE SCALE GENOMIC DNA]</scope>
    <source>
        <strain evidence="22">DMR45628</strain>
    </source>
</reference>
<keyword evidence="23" id="KW-1185">Reference proteome</keyword>
<evidence type="ECO:0000256" key="16">
    <source>
        <dbReference type="PIRSR" id="PIRSR601508-2"/>
    </source>
</evidence>
<evidence type="ECO:0000256" key="13">
    <source>
        <dbReference type="ARBA" id="ARBA00023303"/>
    </source>
</evidence>
<evidence type="ECO:0000256" key="10">
    <source>
        <dbReference type="ARBA" id="ARBA00023180"/>
    </source>
</evidence>
<dbReference type="InterPro" id="IPR001828">
    <property type="entry name" value="ANF_lig-bd_rcpt"/>
</dbReference>
<evidence type="ECO:0000256" key="19">
    <source>
        <dbReference type="SAM" id="SignalP"/>
    </source>
</evidence>
<organism evidence="22 23">
    <name type="scientific">Popillia japonica</name>
    <name type="common">Japanese beetle</name>
    <dbReference type="NCBI Taxonomy" id="7064"/>
    <lineage>
        <taxon>Eukaryota</taxon>
        <taxon>Metazoa</taxon>
        <taxon>Ecdysozoa</taxon>
        <taxon>Arthropoda</taxon>
        <taxon>Hexapoda</taxon>
        <taxon>Insecta</taxon>
        <taxon>Pterygota</taxon>
        <taxon>Neoptera</taxon>
        <taxon>Endopterygota</taxon>
        <taxon>Coleoptera</taxon>
        <taxon>Polyphaga</taxon>
        <taxon>Scarabaeiformia</taxon>
        <taxon>Scarabaeidae</taxon>
        <taxon>Rutelinae</taxon>
        <taxon>Popillia</taxon>
    </lineage>
</organism>
<keyword evidence="5 18" id="KW-1133">Transmembrane helix</keyword>
<feature type="transmembrane region" description="Helical" evidence="18">
    <location>
        <begin position="810"/>
        <end position="834"/>
    </location>
</feature>
<name>A0AAW1LUZ5_POPJA</name>
<evidence type="ECO:0000256" key="15">
    <source>
        <dbReference type="PIRSR" id="PIRSR601508-1"/>
    </source>
</evidence>